<dbReference type="Proteomes" id="UP000029492">
    <property type="component" value="Chromosome"/>
</dbReference>
<dbReference type="KEGG" id="mor:MOC_3301"/>
<feature type="compositionally biased region" description="Low complexity" evidence="1">
    <location>
        <begin position="70"/>
        <end position="87"/>
    </location>
</feature>
<evidence type="ECO:0000313" key="3">
    <source>
        <dbReference type="Proteomes" id="UP000029492"/>
    </source>
</evidence>
<dbReference type="EMBL" id="CP003811">
    <property type="protein sequence ID" value="AIQ91056.1"/>
    <property type="molecule type" value="Genomic_DNA"/>
</dbReference>
<organism evidence="2 3">
    <name type="scientific">Methylobacterium oryzae CBMB20</name>
    <dbReference type="NCBI Taxonomy" id="693986"/>
    <lineage>
        <taxon>Bacteria</taxon>
        <taxon>Pseudomonadati</taxon>
        <taxon>Pseudomonadota</taxon>
        <taxon>Alphaproteobacteria</taxon>
        <taxon>Hyphomicrobiales</taxon>
        <taxon>Methylobacteriaceae</taxon>
        <taxon>Methylobacterium</taxon>
    </lineage>
</organism>
<reference evidence="2 3" key="1">
    <citation type="journal article" date="2014" name="PLoS ONE">
        <title>Genome Information of Methylobacterium oryzae, a Plant-Probiotic Methylotroph in the Phyllosphere.</title>
        <authorList>
            <person name="Kwak M.J."/>
            <person name="Jeong H."/>
            <person name="Madhaiyan M."/>
            <person name="Lee Y."/>
            <person name="Sa T.M."/>
            <person name="Oh T.K."/>
            <person name="Kim J.F."/>
        </authorList>
    </citation>
    <scope>NUCLEOTIDE SEQUENCE [LARGE SCALE GENOMIC DNA]</scope>
    <source>
        <strain evidence="2 3">CBMB20</strain>
    </source>
</reference>
<dbReference type="STRING" id="693986.MOC_3301"/>
<dbReference type="HOGENOM" id="CLU_2479796_0_0_5"/>
<sequence length="87" mass="9716">MVDGPVERATVFPIAPADPMSAHRRRGQTRRRVDVSLRTACRTQLMPGSRACRRTIPSARRIGAPRTAFRRSSGSDRSTTGRPSQRR</sequence>
<gene>
    <name evidence="2" type="ORF">MOC_3301</name>
</gene>
<name>A0A089NSZ7_9HYPH</name>
<dbReference type="AlphaFoldDB" id="A0A089NSZ7"/>
<proteinExistence type="predicted"/>
<accession>A0A089NSZ7</accession>
<protein>
    <submittedName>
        <fullName evidence="2">Protein of unassigned function</fullName>
    </submittedName>
</protein>
<evidence type="ECO:0000256" key="1">
    <source>
        <dbReference type="SAM" id="MobiDB-lite"/>
    </source>
</evidence>
<keyword evidence="3" id="KW-1185">Reference proteome</keyword>
<feature type="region of interest" description="Disordered" evidence="1">
    <location>
        <begin position="58"/>
        <end position="87"/>
    </location>
</feature>
<evidence type="ECO:0000313" key="2">
    <source>
        <dbReference type="EMBL" id="AIQ91056.1"/>
    </source>
</evidence>